<feature type="region of interest" description="Disordered" evidence="3">
    <location>
        <begin position="240"/>
        <end position="286"/>
    </location>
</feature>
<feature type="region of interest" description="Disordered" evidence="3">
    <location>
        <begin position="187"/>
        <end position="206"/>
    </location>
</feature>
<feature type="compositionally biased region" description="Basic residues" evidence="3">
    <location>
        <begin position="344"/>
        <end position="355"/>
    </location>
</feature>
<feature type="domain" description="Ras-associating" evidence="4">
    <location>
        <begin position="651"/>
        <end position="724"/>
    </location>
</feature>
<evidence type="ECO:0000313" key="6">
    <source>
        <dbReference type="Proteomes" id="UP000750711"/>
    </source>
</evidence>
<dbReference type="GO" id="GO:0000287">
    <property type="term" value="F:magnesium ion binding"/>
    <property type="evidence" value="ECO:0007669"/>
    <property type="project" value="InterPro"/>
</dbReference>
<evidence type="ECO:0000256" key="1">
    <source>
        <dbReference type="ARBA" id="ARBA00022723"/>
    </source>
</evidence>
<sequence length="724" mass="77727">MARKQVSREQPSSANGSADLSGDGWDAARGGGYFDGLKNGARNQIQVHTGKKGGSLDRDGQISPGSLDATNFHSSSSPSPNISPSTTTSHSMSNFGNYRRDLAVLDGSGSAGVSSTPRLPSASPHLPITGWSSSNGSTITASSAFPVGLHGDSNEGAVQLSPSFRPGSGRSGLSDSPDGIFFADERRPSVASVTTNASSTGSKSSVGRSFHKKLHGFFGEEFPMHDYGLNCSETSLPVHGSVGKEHLPRPNHRNNSTPGFSASSTVARPSTPNGSRPRTPVPSSDVVPFLYQDYSDIPQYGDAPVRQTLAGPDKQRFASADGNFDADSNQLPPSSSSGQSSHLHGLHFRPHKRSKSKEDSKQTKEASRDKESTYRPSNSREDSSSGLRRLKEQLPAMGSTTRLVIRPSSPSPSNLSGLNRDSTPRSPPIGHGGNKKSFFDKFKKTNRHKDEHDPPPPLKNLLPRPTPDLFHKSANNTPGRFGMLAGKADTPIGSGKRNRDGSVGTIDAPYLATGQQPPRGEAHGKGSVGKVKGMTRGGQRSDAGPGKEPNNRDDSIPSIFDLDTDLTHMDGIITSPPPVTPLEHAGIGIFTGYKQGEEQVKSLEDITSANGTAMWNAPDSWAVKKAEDENIERLKEIDEDTVRSNAEDNGLPFCVRVFRVDSTFATLSTPLNTSVSETLQLLGRKSFLQDNLENYQIALTRDHFRSRSDFWSKRVILIRIVSMK</sequence>
<dbReference type="GO" id="GO:0004016">
    <property type="term" value="F:adenylate cyclase activity"/>
    <property type="evidence" value="ECO:0007669"/>
    <property type="project" value="InterPro"/>
</dbReference>
<keyword evidence="2" id="KW-0460">Magnesium</keyword>
<feature type="region of interest" description="Disordered" evidence="3">
    <location>
        <begin position="107"/>
        <end position="127"/>
    </location>
</feature>
<feature type="region of interest" description="Disordered" evidence="3">
    <location>
        <begin position="315"/>
        <end position="557"/>
    </location>
</feature>
<gene>
    <name evidence="5" type="ORF">GP486_007862</name>
</gene>
<dbReference type="AlphaFoldDB" id="A0A9P8IHQ0"/>
<proteinExistence type="predicted"/>
<evidence type="ECO:0000259" key="4">
    <source>
        <dbReference type="PROSITE" id="PS50200"/>
    </source>
</evidence>
<feature type="compositionally biased region" description="Polar residues" evidence="3">
    <location>
        <begin position="8"/>
        <end position="18"/>
    </location>
</feature>
<dbReference type="Pfam" id="PF23010">
    <property type="entry name" value="RA_3"/>
    <property type="match status" value="1"/>
</dbReference>
<dbReference type="GO" id="GO:0007165">
    <property type="term" value="P:signal transduction"/>
    <property type="evidence" value="ECO:0007669"/>
    <property type="project" value="InterPro"/>
</dbReference>
<name>A0A9P8IHQ0_9PEZI</name>
<dbReference type="PROSITE" id="PS50200">
    <property type="entry name" value="RA"/>
    <property type="match status" value="1"/>
</dbReference>
<dbReference type="SMART" id="SM00789">
    <property type="entry name" value="Ad_cyc_g-alpha"/>
    <property type="match status" value="1"/>
</dbReference>
<feature type="compositionally biased region" description="Low complexity" evidence="3">
    <location>
        <begin position="74"/>
        <end position="91"/>
    </location>
</feature>
<dbReference type="GO" id="GO:0006171">
    <property type="term" value="P:cAMP biosynthetic process"/>
    <property type="evidence" value="ECO:0007669"/>
    <property type="project" value="InterPro"/>
</dbReference>
<evidence type="ECO:0000256" key="3">
    <source>
        <dbReference type="SAM" id="MobiDB-lite"/>
    </source>
</evidence>
<feature type="compositionally biased region" description="Polar residues" evidence="3">
    <location>
        <begin position="253"/>
        <end position="276"/>
    </location>
</feature>
<protein>
    <recommendedName>
        <fullName evidence="4">Ras-associating domain-containing protein</fullName>
    </recommendedName>
</protein>
<dbReference type="Proteomes" id="UP000750711">
    <property type="component" value="Unassembled WGS sequence"/>
</dbReference>
<evidence type="ECO:0000256" key="2">
    <source>
        <dbReference type="ARBA" id="ARBA00022842"/>
    </source>
</evidence>
<feature type="compositionally biased region" description="Low complexity" evidence="3">
    <location>
        <begin position="160"/>
        <end position="174"/>
    </location>
</feature>
<dbReference type="EMBL" id="JAGHQM010002503">
    <property type="protein sequence ID" value="KAH0548594.1"/>
    <property type="molecule type" value="Genomic_DNA"/>
</dbReference>
<organism evidence="5 6">
    <name type="scientific">Trichoglossum hirsutum</name>
    <dbReference type="NCBI Taxonomy" id="265104"/>
    <lineage>
        <taxon>Eukaryota</taxon>
        <taxon>Fungi</taxon>
        <taxon>Dikarya</taxon>
        <taxon>Ascomycota</taxon>
        <taxon>Pezizomycotina</taxon>
        <taxon>Geoglossomycetes</taxon>
        <taxon>Geoglossales</taxon>
        <taxon>Geoglossaceae</taxon>
        <taxon>Trichoglossum</taxon>
    </lineage>
</organism>
<accession>A0A9P8IHQ0</accession>
<dbReference type="InterPro" id="IPR000159">
    <property type="entry name" value="RA_dom"/>
</dbReference>
<feature type="region of interest" description="Disordered" evidence="3">
    <location>
        <begin position="1"/>
        <end position="94"/>
    </location>
</feature>
<keyword evidence="1" id="KW-0479">Metal-binding</keyword>
<evidence type="ECO:0000313" key="5">
    <source>
        <dbReference type="EMBL" id="KAH0548594.1"/>
    </source>
</evidence>
<dbReference type="InterPro" id="IPR013716">
    <property type="entry name" value="Adenylate_cyclase_G-a-bd"/>
</dbReference>
<dbReference type="Pfam" id="PF08509">
    <property type="entry name" value="Ad_cyc_g-alpha"/>
    <property type="match status" value="1"/>
</dbReference>
<feature type="compositionally biased region" description="Basic and acidic residues" evidence="3">
    <location>
        <begin position="437"/>
        <end position="454"/>
    </location>
</feature>
<feature type="compositionally biased region" description="Low complexity" evidence="3">
    <location>
        <begin position="330"/>
        <end position="343"/>
    </location>
</feature>
<dbReference type="InterPro" id="IPR055071">
    <property type="entry name" value="RA_PHLPP-like"/>
</dbReference>
<feature type="region of interest" description="Disordered" evidence="3">
    <location>
        <begin position="153"/>
        <end position="182"/>
    </location>
</feature>
<keyword evidence="6" id="KW-1185">Reference proteome</keyword>
<feature type="compositionally biased region" description="Low complexity" evidence="3">
    <location>
        <begin position="189"/>
        <end position="206"/>
    </location>
</feature>
<comment type="caution">
    <text evidence="5">The sequence shown here is derived from an EMBL/GenBank/DDBJ whole genome shotgun (WGS) entry which is preliminary data.</text>
</comment>
<reference evidence="5" key="1">
    <citation type="submission" date="2021-03" db="EMBL/GenBank/DDBJ databases">
        <title>Comparative genomics and phylogenomic investigation of the class Geoglossomycetes provide insights into ecological specialization and systematics.</title>
        <authorList>
            <person name="Melie T."/>
            <person name="Pirro S."/>
            <person name="Miller A.N."/>
            <person name="Quandt A."/>
        </authorList>
    </citation>
    <scope>NUCLEOTIDE SEQUENCE</scope>
    <source>
        <strain evidence="5">CAQ_001_2017</strain>
    </source>
</reference>
<feature type="compositionally biased region" description="Basic and acidic residues" evidence="3">
    <location>
        <begin position="356"/>
        <end position="383"/>
    </location>
</feature>